<evidence type="ECO:0000259" key="8">
    <source>
        <dbReference type="Pfam" id="PF07980"/>
    </source>
</evidence>
<evidence type="ECO:0000256" key="1">
    <source>
        <dbReference type="ARBA" id="ARBA00004442"/>
    </source>
</evidence>
<keyword evidence="11" id="KW-1185">Reference proteome</keyword>
<dbReference type="Pfam" id="PF07980">
    <property type="entry name" value="SusD_RagB"/>
    <property type="match status" value="1"/>
</dbReference>
<evidence type="ECO:0000256" key="3">
    <source>
        <dbReference type="ARBA" id="ARBA00022729"/>
    </source>
</evidence>
<dbReference type="Gene3D" id="1.25.40.390">
    <property type="match status" value="1"/>
</dbReference>
<feature type="domain" description="RagB/SusD" evidence="8">
    <location>
        <begin position="342"/>
        <end position="457"/>
    </location>
</feature>
<organism evidence="10 11">
    <name type="scientific">Pontibacter korlensis</name>
    <dbReference type="NCBI Taxonomy" id="400092"/>
    <lineage>
        <taxon>Bacteria</taxon>
        <taxon>Pseudomonadati</taxon>
        <taxon>Bacteroidota</taxon>
        <taxon>Cytophagia</taxon>
        <taxon>Cytophagales</taxon>
        <taxon>Hymenobacteraceae</taxon>
        <taxon>Pontibacter</taxon>
    </lineage>
</organism>
<dbReference type="InterPro" id="IPR011990">
    <property type="entry name" value="TPR-like_helical_dom_sf"/>
</dbReference>
<evidence type="ECO:0000256" key="5">
    <source>
        <dbReference type="ARBA" id="ARBA00023237"/>
    </source>
</evidence>
<dbReference type="Pfam" id="PF14322">
    <property type="entry name" value="SusD-like_3"/>
    <property type="match status" value="1"/>
</dbReference>
<keyword evidence="4" id="KW-0472">Membrane</keyword>
<dbReference type="EMBL" id="CP009621">
    <property type="protein sequence ID" value="AKD01875.1"/>
    <property type="molecule type" value="Genomic_DNA"/>
</dbReference>
<dbReference type="GO" id="GO:0009279">
    <property type="term" value="C:cell outer membrane"/>
    <property type="evidence" value="ECO:0007669"/>
    <property type="project" value="UniProtKB-SubCell"/>
</dbReference>
<keyword evidence="3 7" id="KW-0732">Signal</keyword>
<evidence type="ECO:0000256" key="7">
    <source>
        <dbReference type="SAM" id="SignalP"/>
    </source>
</evidence>
<reference evidence="10 11" key="1">
    <citation type="journal article" date="2015" name="Sci. Rep.">
        <title>Unraveling adaptation of Pontibacter korlensis to radiation and infertility in desert through complete genome and comparative transcriptomic analysis.</title>
        <authorList>
            <person name="Dai J."/>
            <person name="Dai W."/>
            <person name="Qiu C."/>
            <person name="Yang Z."/>
            <person name="Zhang Y."/>
            <person name="Zhou M."/>
            <person name="Zhang L."/>
            <person name="Fang C."/>
            <person name="Gao Q."/>
            <person name="Yang Q."/>
            <person name="Li X."/>
            <person name="Wang Z."/>
            <person name="Wang Z."/>
            <person name="Jia Z."/>
            <person name="Chen X."/>
        </authorList>
    </citation>
    <scope>NUCLEOTIDE SEQUENCE [LARGE SCALE GENOMIC DNA]</scope>
    <source>
        <strain evidence="10 11">X14-1T</strain>
    </source>
</reference>
<dbReference type="KEGG" id="pko:PKOR_00295"/>
<dbReference type="Proteomes" id="UP000033109">
    <property type="component" value="Chromosome"/>
</dbReference>
<dbReference type="STRING" id="400092.PKOR_00295"/>
<feature type="chain" id="PRO_5002416739" description="Carbohydrate-binding protein SusD" evidence="7">
    <location>
        <begin position="21"/>
        <end position="459"/>
    </location>
</feature>
<feature type="coiled-coil region" evidence="6">
    <location>
        <begin position="196"/>
        <end position="223"/>
    </location>
</feature>
<sequence>MKLRHKILAAIFIICLGTTACEDMLDVAPQQSIDARDAITTPQDLQGAVIGMYALLGEPELYGTNLLLLPELLAAEENVAWYGTFAGYRQVANKTMTADNLEAQRTWVTAYEAINLANIVLSKLDLETDQQARDRIEGEALFVRGILHFELVRLYGRAWNDGDPNTNLGVPIRTSAVTTEEEARTFATRNTVAEVYAQVVQDLERAKELLPELNEERANTYAASGFLARVHLQRQDYAAALQEANRVIAEGPFNLNPTVTAIFRNDNTAESIFEIQQNDQNNAGTANDGLTTFYADLEGIGRGDIAVLSYDLYEEQDTRLSDLIYEGFLYGDIHTGKWTNFGQNIPVVRLAEMYLIRAEANLRLGSTLGATPLEDINRIRERAGASTLSSLTLEDVLLERRLELAFEGFRIHDIKRTASELVGEDYTIPWDAEILIFPIPRREIDASQGQLTQNPGYSG</sequence>
<feature type="domain" description="SusD-like N-terminal" evidence="9">
    <location>
        <begin position="77"/>
        <end position="232"/>
    </location>
</feature>
<dbReference type="AlphaFoldDB" id="A0A0E3ZBA1"/>
<comment type="similarity">
    <text evidence="2">Belongs to the SusD family.</text>
</comment>
<dbReference type="CDD" id="cd08977">
    <property type="entry name" value="SusD"/>
    <property type="match status" value="1"/>
</dbReference>
<evidence type="ECO:0000313" key="11">
    <source>
        <dbReference type="Proteomes" id="UP000033109"/>
    </source>
</evidence>
<dbReference type="PATRIC" id="fig|400092.3.peg.65"/>
<dbReference type="InterPro" id="IPR012944">
    <property type="entry name" value="SusD_RagB_dom"/>
</dbReference>
<proteinExistence type="inferred from homology"/>
<protein>
    <recommendedName>
        <fullName evidence="12">Carbohydrate-binding protein SusD</fullName>
    </recommendedName>
</protein>
<dbReference type="RefSeq" id="WP_046308580.1">
    <property type="nucleotide sequence ID" value="NZ_CBCSCY010000026.1"/>
</dbReference>
<dbReference type="SUPFAM" id="SSF48452">
    <property type="entry name" value="TPR-like"/>
    <property type="match status" value="1"/>
</dbReference>
<dbReference type="OrthoDB" id="9792139at2"/>
<evidence type="ECO:0000256" key="4">
    <source>
        <dbReference type="ARBA" id="ARBA00023136"/>
    </source>
</evidence>
<evidence type="ECO:0000313" key="10">
    <source>
        <dbReference type="EMBL" id="AKD01875.1"/>
    </source>
</evidence>
<evidence type="ECO:0000256" key="2">
    <source>
        <dbReference type="ARBA" id="ARBA00006275"/>
    </source>
</evidence>
<dbReference type="InterPro" id="IPR033985">
    <property type="entry name" value="SusD-like_N"/>
</dbReference>
<feature type="signal peptide" evidence="7">
    <location>
        <begin position="1"/>
        <end position="20"/>
    </location>
</feature>
<evidence type="ECO:0000259" key="9">
    <source>
        <dbReference type="Pfam" id="PF14322"/>
    </source>
</evidence>
<comment type="subcellular location">
    <subcellularLocation>
        <location evidence="1">Cell outer membrane</location>
    </subcellularLocation>
</comment>
<name>A0A0E3ZBA1_9BACT</name>
<evidence type="ECO:0008006" key="12">
    <source>
        <dbReference type="Google" id="ProtNLM"/>
    </source>
</evidence>
<gene>
    <name evidence="10" type="ORF">PKOR_00295</name>
</gene>
<keyword evidence="6" id="KW-0175">Coiled coil</keyword>
<dbReference type="HOGENOM" id="CLU_015553_3_5_10"/>
<dbReference type="PROSITE" id="PS51257">
    <property type="entry name" value="PROKAR_LIPOPROTEIN"/>
    <property type="match status" value="1"/>
</dbReference>
<accession>A0A0E3ZBA1</accession>
<keyword evidence="5" id="KW-0998">Cell outer membrane</keyword>
<evidence type="ECO:0000256" key="6">
    <source>
        <dbReference type="SAM" id="Coils"/>
    </source>
</evidence>